<keyword evidence="2" id="KW-0997">Cell inner membrane</keyword>
<dbReference type="AlphaFoldDB" id="A0A7V8FQK5"/>
<dbReference type="Proteomes" id="UP000461670">
    <property type="component" value="Unassembled WGS sequence"/>
</dbReference>
<dbReference type="InterPro" id="IPR007449">
    <property type="entry name" value="ZipA_FtsZ-bd_C"/>
</dbReference>
<dbReference type="EMBL" id="WNDQ01000011">
    <property type="protein sequence ID" value="KAF1022537.1"/>
    <property type="molecule type" value="Genomic_DNA"/>
</dbReference>
<protein>
    <recommendedName>
        <fullName evidence="1">Cell division protein ZipA</fullName>
    </recommendedName>
</protein>
<evidence type="ECO:0000313" key="6">
    <source>
        <dbReference type="Proteomes" id="UP000461670"/>
    </source>
</evidence>
<sequence length="402" mass="42938">MESSLQVGLAIVGGLVLAGVVAYNTWNSRRLTPRQPRPVGDRQEPDLGVTEQRGDDADGAEDGAPSRREPGFEAHDGDWHATRDEAGPDSGFMPFDGEAQAGDDAPLPAARPASGLAPEFSRMAPAERWPGQLDALIDVIAPISLDGVASGDAAIAALPGTRRAGTKPFFIEGLNQVSHAWEPPHLGRRYTAFQAGVQLANRSGALNEIEFSEFVMKAQAFADALSAAPDFPDMIEQVARARELDQFASAHDAQLSFTLRARTTAWSPGYVQQQAGKLGFIAGAIPGRMVLPAAQPGLPPVLVLSFDTQAALAEDLAQAALHEIALSLDVPQVSRDEQPFERLREVAQELASAMDGVVTDDHGTLIYLEAMDSIAQDLQHLYDALDQHDLSAGSPQARRLFS</sequence>
<dbReference type="Pfam" id="PF04354">
    <property type="entry name" value="ZipA_C"/>
    <property type="match status" value="1"/>
</dbReference>
<dbReference type="InterPro" id="IPR036765">
    <property type="entry name" value="ZipA_FtsZ-bd_C_sf"/>
</dbReference>
<feature type="domain" description="ZipA C-terminal FtsZ-binding" evidence="4">
    <location>
        <begin position="251"/>
        <end position="381"/>
    </location>
</feature>
<dbReference type="GO" id="GO:0090529">
    <property type="term" value="P:cell septum assembly"/>
    <property type="evidence" value="ECO:0007669"/>
    <property type="project" value="InterPro"/>
</dbReference>
<reference evidence="6" key="1">
    <citation type="journal article" date="2020" name="MBio">
        <title>Horizontal gene transfer to a defensive symbiont with a reduced genome amongst a multipartite beetle microbiome.</title>
        <authorList>
            <person name="Waterworth S.C."/>
            <person name="Florez L.V."/>
            <person name="Rees E.R."/>
            <person name="Hertweck C."/>
            <person name="Kaltenpoth M."/>
            <person name="Kwan J.C."/>
        </authorList>
    </citation>
    <scope>NUCLEOTIDE SEQUENCE [LARGE SCALE GENOMIC DNA]</scope>
</reference>
<proteinExistence type="inferred from homology"/>
<name>A0A7V8FQK5_9BURK</name>
<organism evidence="5 6">
    <name type="scientific">Paracidovorax wautersii</name>
    <dbReference type="NCBI Taxonomy" id="1177982"/>
    <lineage>
        <taxon>Bacteria</taxon>
        <taxon>Pseudomonadati</taxon>
        <taxon>Pseudomonadota</taxon>
        <taxon>Betaproteobacteria</taxon>
        <taxon>Burkholderiales</taxon>
        <taxon>Comamonadaceae</taxon>
        <taxon>Paracidovorax</taxon>
    </lineage>
</organism>
<keyword evidence="2" id="KW-0812">Transmembrane</keyword>
<evidence type="ECO:0000259" key="4">
    <source>
        <dbReference type="SMART" id="SM00771"/>
    </source>
</evidence>
<comment type="function">
    <text evidence="1">Essential cell division protein that stabilizes the FtsZ protofilaments by cross-linking them and that serves as a cytoplasmic membrane anchor for the Z ring. Also required for the recruitment to the septal ring of downstream cell division proteins.</text>
</comment>
<evidence type="ECO:0000256" key="3">
    <source>
        <dbReference type="SAM" id="MobiDB-lite"/>
    </source>
</evidence>
<comment type="similarity">
    <text evidence="1">Belongs to the ZipA family.</text>
</comment>
<feature type="compositionally biased region" description="Basic and acidic residues" evidence="3">
    <location>
        <begin position="64"/>
        <end position="86"/>
    </location>
</feature>
<dbReference type="Gene3D" id="3.30.1400.10">
    <property type="entry name" value="ZipA, C-terminal FtsZ-binding domain"/>
    <property type="match status" value="1"/>
</dbReference>
<keyword evidence="1 5" id="KW-0132">Cell division</keyword>
<evidence type="ECO:0000313" key="5">
    <source>
        <dbReference type="EMBL" id="KAF1022537.1"/>
    </source>
</evidence>
<gene>
    <name evidence="5" type="primary">zipA</name>
    <name evidence="5" type="ORF">GAK30_01125</name>
</gene>
<dbReference type="GO" id="GO:0005886">
    <property type="term" value="C:plasma membrane"/>
    <property type="evidence" value="ECO:0007669"/>
    <property type="project" value="UniProtKB-SubCell"/>
</dbReference>
<keyword evidence="1" id="KW-0131">Cell cycle</keyword>
<comment type="caution">
    <text evidence="5">The sequence shown here is derived from an EMBL/GenBank/DDBJ whole genome shotgun (WGS) entry which is preliminary data.</text>
</comment>
<evidence type="ECO:0000256" key="2">
    <source>
        <dbReference type="RuleBase" id="RU003613"/>
    </source>
</evidence>
<comment type="subcellular location">
    <subcellularLocation>
        <location evidence="2">Cell inner membrane</location>
        <topology evidence="2">Single-pass type I membrane protein</topology>
    </subcellularLocation>
</comment>
<keyword evidence="2" id="KW-0472">Membrane</keyword>
<keyword evidence="2" id="KW-1003">Cell membrane</keyword>
<dbReference type="SMART" id="SM00771">
    <property type="entry name" value="ZipA_C"/>
    <property type="match status" value="1"/>
</dbReference>
<evidence type="ECO:0000256" key="1">
    <source>
        <dbReference type="RuleBase" id="RU003612"/>
    </source>
</evidence>
<accession>A0A7V8FQK5</accession>
<dbReference type="SUPFAM" id="SSF64383">
    <property type="entry name" value="Cell-division protein ZipA, C-terminal domain"/>
    <property type="match status" value="1"/>
</dbReference>
<feature type="region of interest" description="Disordered" evidence="3">
    <location>
        <begin position="27"/>
        <end position="114"/>
    </location>
</feature>